<organism evidence="2 3">
    <name type="scientific">Halapricum desulfuricans</name>
    <dbReference type="NCBI Taxonomy" id="2841257"/>
    <lineage>
        <taxon>Archaea</taxon>
        <taxon>Methanobacteriati</taxon>
        <taxon>Methanobacteriota</taxon>
        <taxon>Stenosarchaea group</taxon>
        <taxon>Halobacteria</taxon>
        <taxon>Halobacteriales</taxon>
        <taxon>Haloarculaceae</taxon>
        <taxon>Halapricum</taxon>
    </lineage>
</organism>
<protein>
    <submittedName>
        <fullName evidence="2">TrkA, K+ transport system, NAD-binding component</fullName>
    </submittedName>
</protein>
<reference evidence="2 3" key="1">
    <citation type="submission" date="2020-11" db="EMBL/GenBank/DDBJ databases">
        <title>Carbohydrate-dependent, anaerobic sulfur respiration: A novel catabolism in halophilic archaea.</title>
        <authorList>
            <person name="Sorokin D.Y."/>
            <person name="Messina E."/>
            <person name="Smedile F."/>
            <person name="La Cono V."/>
            <person name="Hallsworth J.E."/>
            <person name="Yakimov M.M."/>
        </authorList>
    </citation>
    <scope>NUCLEOTIDE SEQUENCE [LARGE SCALE GENOMIC DNA]</scope>
    <source>
        <strain evidence="2 3">HSR-Est</strain>
    </source>
</reference>
<proteinExistence type="predicted"/>
<sequence length="58" mass="6340">MVPPATYVPRMTTDKPVPETDADGRYAVIETGSGETMIYDRDNPDAWVQSDHAVDVGT</sequence>
<evidence type="ECO:0000256" key="1">
    <source>
        <dbReference type="SAM" id="MobiDB-lite"/>
    </source>
</evidence>
<keyword evidence="3" id="KW-1185">Reference proteome</keyword>
<feature type="region of interest" description="Disordered" evidence="1">
    <location>
        <begin position="1"/>
        <end position="21"/>
    </location>
</feature>
<dbReference type="AlphaFoldDB" id="A0A897NQ69"/>
<evidence type="ECO:0000313" key="2">
    <source>
        <dbReference type="EMBL" id="QSG13615.1"/>
    </source>
</evidence>
<dbReference type="InterPro" id="IPR055755">
    <property type="entry name" value="DUF7331"/>
</dbReference>
<dbReference type="EMBL" id="CP064791">
    <property type="protein sequence ID" value="QSG13615.1"/>
    <property type="molecule type" value="Genomic_DNA"/>
</dbReference>
<evidence type="ECO:0000313" key="3">
    <source>
        <dbReference type="Proteomes" id="UP000663292"/>
    </source>
</evidence>
<dbReference type="Pfam" id="PF24018">
    <property type="entry name" value="DUF7331"/>
    <property type="match status" value="1"/>
</dbReference>
<feature type="compositionally biased region" description="Basic and acidic residues" evidence="1">
    <location>
        <begin position="12"/>
        <end position="21"/>
    </location>
</feature>
<accession>A0A897NQ69</accession>
<name>A0A897NQ69_9EURY</name>
<dbReference type="Proteomes" id="UP000663292">
    <property type="component" value="Chromosome"/>
</dbReference>
<gene>
    <name evidence="2" type="primary">trkA</name>
    <name evidence="2" type="ORF">HSEST_0052</name>
</gene>